<organism evidence="1 2">
    <name type="scientific">Eragrostis curvula</name>
    <name type="common">weeping love grass</name>
    <dbReference type="NCBI Taxonomy" id="38414"/>
    <lineage>
        <taxon>Eukaryota</taxon>
        <taxon>Viridiplantae</taxon>
        <taxon>Streptophyta</taxon>
        <taxon>Embryophyta</taxon>
        <taxon>Tracheophyta</taxon>
        <taxon>Spermatophyta</taxon>
        <taxon>Magnoliopsida</taxon>
        <taxon>Liliopsida</taxon>
        <taxon>Poales</taxon>
        <taxon>Poaceae</taxon>
        <taxon>PACMAD clade</taxon>
        <taxon>Chloridoideae</taxon>
        <taxon>Eragrostideae</taxon>
        <taxon>Eragrostidinae</taxon>
        <taxon>Eragrostis</taxon>
    </lineage>
</organism>
<sequence>MQCLQLKPANRPSMATVAREIEFGVVQGDTAGGEGRSGAALESGISASNVASYQMPISQREKQGTPQEYLSTYYVRAS</sequence>
<evidence type="ECO:0000313" key="1">
    <source>
        <dbReference type="EMBL" id="TVU30557.1"/>
    </source>
</evidence>
<reference evidence="1 2" key="1">
    <citation type="journal article" date="2019" name="Sci. Rep.">
        <title>A high-quality genome of Eragrostis curvula grass provides insights into Poaceae evolution and supports new strategies to enhance forage quality.</title>
        <authorList>
            <person name="Carballo J."/>
            <person name="Santos B.A.C.M."/>
            <person name="Zappacosta D."/>
            <person name="Garbus I."/>
            <person name="Selva J.P."/>
            <person name="Gallo C.A."/>
            <person name="Diaz A."/>
            <person name="Albertini E."/>
            <person name="Caccamo M."/>
            <person name="Echenique V."/>
        </authorList>
    </citation>
    <scope>NUCLEOTIDE SEQUENCE [LARGE SCALE GENOMIC DNA]</scope>
    <source>
        <strain evidence="2">cv. Victoria</strain>
        <tissue evidence="1">Leaf</tissue>
    </source>
</reference>
<comment type="caution">
    <text evidence="1">The sequence shown here is derived from an EMBL/GenBank/DDBJ whole genome shotgun (WGS) entry which is preliminary data.</text>
</comment>
<keyword evidence="2" id="KW-1185">Reference proteome</keyword>
<accession>A0A5J9V559</accession>
<dbReference type="EMBL" id="RWGY01000011">
    <property type="protein sequence ID" value="TVU30557.1"/>
    <property type="molecule type" value="Genomic_DNA"/>
</dbReference>
<dbReference type="Proteomes" id="UP000324897">
    <property type="component" value="Chromosome 1"/>
</dbReference>
<dbReference type="AlphaFoldDB" id="A0A5J9V559"/>
<evidence type="ECO:0000313" key="2">
    <source>
        <dbReference type="Proteomes" id="UP000324897"/>
    </source>
</evidence>
<name>A0A5J9V559_9POAL</name>
<proteinExistence type="predicted"/>
<dbReference type="Gramene" id="TVU30557">
    <property type="protein sequence ID" value="TVU30557"/>
    <property type="gene ID" value="EJB05_22187"/>
</dbReference>
<feature type="non-terminal residue" evidence="1">
    <location>
        <position position="1"/>
    </location>
</feature>
<protein>
    <submittedName>
        <fullName evidence="1">Uncharacterized protein</fullName>
    </submittedName>
</protein>
<gene>
    <name evidence="1" type="ORF">EJB05_22187</name>
</gene>